<gene>
    <name evidence="5" type="ORF">MNBD_GAMMA24-461</name>
</gene>
<dbReference type="InterPro" id="IPR023512">
    <property type="entry name" value="Deaminase_MtaD/DadD"/>
</dbReference>
<evidence type="ECO:0000256" key="3">
    <source>
        <dbReference type="ARBA" id="ARBA00022833"/>
    </source>
</evidence>
<dbReference type="FunFam" id="3.20.20.140:FF:000014">
    <property type="entry name" value="5-methylthioadenosine/S-adenosylhomocysteine deaminase"/>
    <property type="match status" value="1"/>
</dbReference>
<protein>
    <submittedName>
        <fullName evidence="5">Methylthioadenosine deaminase</fullName>
    </submittedName>
</protein>
<dbReference type="Gene3D" id="2.30.40.10">
    <property type="entry name" value="Urease, subunit C, domain 1"/>
    <property type="match status" value="1"/>
</dbReference>
<keyword evidence="3" id="KW-0862">Zinc</keyword>
<dbReference type="Gene3D" id="3.20.20.140">
    <property type="entry name" value="Metal-dependent hydrolases"/>
    <property type="match status" value="1"/>
</dbReference>
<dbReference type="PANTHER" id="PTHR43794:SF11">
    <property type="entry name" value="AMIDOHYDROLASE-RELATED DOMAIN-CONTAINING PROTEIN"/>
    <property type="match status" value="1"/>
</dbReference>
<dbReference type="InterPro" id="IPR006680">
    <property type="entry name" value="Amidohydro-rel"/>
</dbReference>
<keyword evidence="2" id="KW-0378">Hydrolase</keyword>
<dbReference type="NCBIfam" id="NF006549">
    <property type="entry name" value="PRK09045.1"/>
    <property type="match status" value="1"/>
</dbReference>
<dbReference type="GO" id="GO:0046872">
    <property type="term" value="F:metal ion binding"/>
    <property type="evidence" value="ECO:0007669"/>
    <property type="project" value="UniProtKB-KW"/>
</dbReference>
<dbReference type="InterPro" id="IPR011059">
    <property type="entry name" value="Metal-dep_hydrolase_composite"/>
</dbReference>
<evidence type="ECO:0000256" key="2">
    <source>
        <dbReference type="ARBA" id="ARBA00022801"/>
    </source>
</evidence>
<dbReference type="SUPFAM" id="SSF51338">
    <property type="entry name" value="Composite domain of metallo-dependent hydrolases"/>
    <property type="match status" value="1"/>
</dbReference>
<dbReference type="SUPFAM" id="SSF51556">
    <property type="entry name" value="Metallo-dependent hydrolases"/>
    <property type="match status" value="1"/>
</dbReference>
<dbReference type="CDD" id="cd01298">
    <property type="entry name" value="ATZ_TRZ_like"/>
    <property type="match status" value="1"/>
</dbReference>
<dbReference type="PANTHER" id="PTHR43794">
    <property type="entry name" value="AMINOHYDROLASE SSNA-RELATED"/>
    <property type="match status" value="1"/>
</dbReference>
<evidence type="ECO:0000256" key="1">
    <source>
        <dbReference type="ARBA" id="ARBA00022723"/>
    </source>
</evidence>
<dbReference type="InterPro" id="IPR050287">
    <property type="entry name" value="MTA/SAH_deaminase"/>
</dbReference>
<dbReference type="HAMAP" id="MF_01281">
    <property type="entry name" value="MTA_SAH_deamin"/>
    <property type="match status" value="1"/>
</dbReference>
<keyword evidence="1" id="KW-0479">Metal-binding</keyword>
<dbReference type="AlphaFoldDB" id="A0A3B1BJG3"/>
<name>A0A3B1BJG3_9ZZZZ</name>
<proteinExistence type="inferred from homology"/>
<dbReference type="GO" id="GO:0019239">
    <property type="term" value="F:deaminase activity"/>
    <property type="evidence" value="ECO:0007669"/>
    <property type="project" value="InterPro"/>
</dbReference>
<dbReference type="GO" id="GO:0016814">
    <property type="term" value="F:hydrolase activity, acting on carbon-nitrogen (but not peptide) bonds, in cyclic amidines"/>
    <property type="evidence" value="ECO:0007669"/>
    <property type="project" value="UniProtKB-ARBA"/>
</dbReference>
<feature type="domain" description="Amidohydrolase-related" evidence="4">
    <location>
        <begin position="59"/>
        <end position="408"/>
    </location>
</feature>
<evidence type="ECO:0000313" key="5">
    <source>
        <dbReference type="EMBL" id="VAX12283.1"/>
    </source>
</evidence>
<sequence>MNIDTLITARWIIPVEPDNSVLEDHAIAINDGRIVAILPTVEAETQFQPGIHIRRQEHVLMPGLINAHGHAAMSLMRGLADDLPLMDWLNHHIWPAENKWINPEFVHHGSLLACAEMIKSGTTCFNDMYFFPDETARAAEQAGMRAVVGLIVLDFPTAWAQDADEYLQKGIALHDRLNGNNLVSTAFAPHAPYTVSDEPLSRIATYAEELDIPIHIHLHETAFEVQESVEKFGMRPIERLQKLELLSPGLLAVHMTQLEKEEINLLADTGVHVVHCPESNLKLASGFCPLQRLIEAGVNVALGTDGAASNNDLDMLGELRSAALLAKAVSGNASAVPAMQALQMATLNGARALGLEAETGSLQQGKAADIIAIDLSGVDTQPVYHPASQIVYAAGRHCIRDVWVAGKQLLRDGELTSLNPAAILEHAHEWKEKLAE</sequence>
<evidence type="ECO:0000259" key="4">
    <source>
        <dbReference type="Pfam" id="PF01979"/>
    </source>
</evidence>
<dbReference type="EMBL" id="UOFZ01000028">
    <property type="protein sequence ID" value="VAX12283.1"/>
    <property type="molecule type" value="Genomic_DNA"/>
</dbReference>
<organism evidence="5">
    <name type="scientific">hydrothermal vent metagenome</name>
    <dbReference type="NCBI Taxonomy" id="652676"/>
    <lineage>
        <taxon>unclassified sequences</taxon>
        <taxon>metagenomes</taxon>
        <taxon>ecological metagenomes</taxon>
    </lineage>
</organism>
<dbReference type="Pfam" id="PF01979">
    <property type="entry name" value="Amidohydro_1"/>
    <property type="match status" value="1"/>
</dbReference>
<reference evidence="5" key="1">
    <citation type="submission" date="2018-06" db="EMBL/GenBank/DDBJ databases">
        <authorList>
            <person name="Zhirakovskaya E."/>
        </authorList>
    </citation>
    <scope>NUCLEOTIDE SEQUENCE</scope>
</reference>
<dbReference type="InterPro" id="IPR032466">
    <property type="entry name" value="Metal_Hydrolase"/>
</dbReference>
<accession>A0A3B1BJG3</accession>